<protein>
    <submittedName>
        <fullName evidence="4">Class II aldolase/adducin family protein</fullName>
    </submittedName>
</protein>
<dbReference type="Gene3D" id="3.40.225.10">
    <property type="entry name" value="Class II aldolase/adducin N-terminal domain"/>
    <property type="match status" value="1"/>
</dbReference>
<dbReference type="OrthoDB" id="18709at2157"/>
<dbReference type="GO" id="GO:0005829">
    <property type="term" value="C:cytosol"/>
    <property type="evidence" value="ECO:0007669"/>
    <property type="project" value="TreeGrafter"/>
</dbReference>
<dbReference type="PANTHER" id="PTHR22789">
    <property type="entry name" value="FUCULOSE PHOSPHATE ALDOLASE"/>
    <property type="match status" value="1"/>
</dbReference>
<dbReference type="InterPro" id="IPR050197">
    <property type="entry name" value="Aldolase_class_II_sugar_metab"/>
</dbReference>
<gene>
    <name evidence="4" type="ordered locus">Arcve_0764</name>
</gene>
<dbReference type="RefSeq" id="WP_013683452.1">
    <property type="nucleotide sequence ID" value="NC_015320.1"/>
</dbReference>
<reference evidence="4 5" key="1">
    <citation type="submission" date="2011-03" db="EMBL/GenBank/DDBJ databases">
        <title>The complete genome of Archaeoglobus veneficus SNP6.</title>
        <authorList>
            <consortium name="US DOE Joint Genome Institute (JGI-PGF)"/>
            <person name="Lucas S."/>
            <person name="Copeland A."/>
            <person name="Lapidus A."/>
            <person name="Bruce D."/>
            <person name="Goodwin L."/>
            <person name="Pitluck S."/>
            <person name="Kyrpides N."/>
            <person name="Mavromatis K."/>
            <person name="Pagani I."/>
            <person name="Ivanova N."/>
            <person name="Mikhailova N."/>
            <person name="Lu M."/>
            <person name="Detter J.C."/>
            <person name="Tapia R."/>
            <person name="Han C."/>
            <person name="Land M."/>
            <person name="Hauser L."/>
            <person name="Markowitz V."/>
            <person name="Cheng J.-F."/>
            <person name="Hugenholtz P."/>
            <person name="Woyke T."/>
            <person name="Wu D."/>
            <person name="Spring S."/>
            <person name="Brambilla E."/>
            <person name="Klenk H.-P."/>
            <person name="Eisen J.A."/>
        </authorList>
    </citation>
    <scope>NUCLEOTIDE SEQUENCE [LARGE SCALE GENOMIC DNA]</scope>
    <source>
        <strain>SNP6</strain>
    </source>
</reference>
<dbReference type="KEGG" id="ave:Arcve_0764"/>
<dbReference type="InterPro" id="IPR001303">
    <property type="entry name" value="Aldolase_II/adducin_N"/>
</dbReference>
<dbReference type="GO" id="GO:0019323">
    <property type="term" value="P:pentose catabolic process"/>
    <property type="evidence" value="ECO:0007669"/>
    <property type="project" value="TreeGrafter"/>
</dbReference>
<dbReference type="STRING" id="693661.Arcve_0764"/>
<dbReference type="PANTHER" id="PTHR22789:SF0">
    <property type="entry name" value="3-OXO-TETRONATE 4-PHOSPHATE DECARBOXYLASE-RELATED"/>
    <property type="match status" value="1"/>
</dbReference>
<dbReference type="SUPFAM" id="SSF53639">
    <property type="entry name" value="AraD/HMP-PK domain-like"/>
    <property type="match status" value="1"/>
</dbReference>
<sequence length="179" mass="19874">MLHEAIEVGRKLAAYRLIDGASGNLSFRNGDTITITKTGVMLDELDEDSFVTLKLGERSAEASSDLVVHEAIYRKTDYKAVLHCHGIFNVVLSFKTDKIMPVDLEGRVFIGEARVVEGRFGSEDLAAKIAEEVAKRKVAIVRGHGIYVASENLKMAFRLASYLEHSCEILYRLETLKGL</sequence>
<dbReference type="SMART" id="SM01007">
    <property type="entry name" value="Aldolase_II"/>
    <property type="match status" value="1"/>
</dbReference>
<keyword evidence="5" id="KW-1185">Reference proteome</keyword>
<dbReference type="Proteomes" id="UP000008136">
    <property type="component" value="Chromosome"/>
</dbReference>
<evidence type="ECO:0000259" key="3">
    <source>
        <dbReference type="SMART" id="SM01007"/>
    </source>
</evidence>
<name>F2KRL5_ARCVS</name>
<dbReference type="HOGENOM" id="CLU_006033_3_4_2"/>
<dbReference type="GeneID" id="10393867"/>
<evidence type="ECO:0000313" key="4">
    <source>
        <dbReference type="EMBL" id="AEA46780.1"/>
    </source>
</evidence>
<evidence type="ECO:0000256" key="2">
    <source>
        <dbReference type="ARBA" id="ARBA00023239"/>
    </source>
</evidence>
<proteinExistence type="predicted"/>
<dbReference type="eggNOG" id="arCOG04226">
    <property type="taxonomic scope" value="Archaea"/>
</dbReference>
<dbReference type="AlphaFoldDB" id="F2KRL5"/>
<feature type="domain" description="Class II aldolase/adducin N-terminal" evidence="3">
    <location>
        <begin position="3"/>
        <end position="171"/>
    </location>
</feature>
<dbReference type="UniPathway" id="UPA00071"/>
<dbReference type="InterPro" id="IPR036409">
    <property type="entry name" value="Aldolase_II/adducin_N_sf"/>
</dbReference>
<dbReference type="EMBL" id="CP002588">
    <property type="protein sequence ID" value="AEA46780.1"/>
    <property type="molecule type" value="Genomic_DNA"/>
</dbReference>
<dbReference type="GO" id="GO:0016832">
    <property type="term" value="F:aldehyde-lyase activity"/>
    <property type="evidence" value="ECO:0007669"/>
    <property type="project" value="TreeGrafter"/>
</dbReference>
<evidence type="ECO:0000313" key="5">
    <source>
        <dbReference type="Proteomes" id="UP000008136"/>
    </source>
</evidence>
<keyword evidence="2" id="KW-0456">Lyase</keyword>
<keyword evidence="1" id="KW-0479">Metal-binding</keyword>
<accession>F2KRL5</accession>
<evidence type="ECO:0000256" key="1">
    <source>
        <dbReference type="ARBA" id="ARBA00022723"/>
    </source>
</evidence>
<dbReference type="Pfam" id="PF00596">
    <property type="entry name" value="Aldolase_II"/>
    <property type="match status" value="1"/>
</dbReference>
<dbReference type="GO" id="GO:0046872">
    <property type="term" value="F:metal ion binding"/>
    <property type="evidence" value="ECO:0007669"/>
    <property type="project" value="UniProtKB-KW"/>
</dbReference>
<organism evidence="4 5">
    <name type="scientific">Archaeoglobus veneficus (strain DSM 11195 / SNP6)</name>
    <dbReference type="NCBI Taxonomy" id="693661"/>
    <lineage>
        <taxon>Archaea</taxon>
        <taxon>Methanobacteriati</taxon>
        <taxon>Methanobacteriota</taxon>
        <taxon>Archaeoglobi</taxon>
        <taxon>Archaeoglobales</taxon>
        <taxon>Archaeoglobaceae</taxon>
        <taxon>Archaeoglobus</taxon>
    </lineage>
</organism>